<evidence type="ECO:0000256" key="5">
    <source>
        <dbReference type="ARBA" id="ARBA00023136"/>
    </source>
</evidence>
<evidence type="ECO:0000256" key="7">
    <source>
        <dbReference type="SAM" id="Phobius"/>
    </source>
</evidence>
<comment type="caution">
    <text evidence="8">The sequence shown here is derived from an EMBL/GenBank/DDBJ whole genome shotgun (WGS) entry which is preliminary data.</text>
</comment>
<comment type="subcellular location">
    <subcellularLocation>
        <location evidence="1 6">Cell membrane</location>
        <topology evidence="1 6">Multi-pass membrane protein</topology>
    </subcellularLocation>
</comment>
<keyword evidence="5 7" id="KW-0472">Membrane</keyword>
<feature type="transmembrane region" description="Helical" evidence="7">
    <location>
        <begin position="41"/>
        <end position="61"/>
    </location>
</feature>
<dbReference type="InterPro" id="IPR000390">
    <property type="entry name" value="Small_drug/metabolite_transptr"/>
</dbReference>
<dbReference type="PANTHER" id="PTHR30561">
    <property type="entry name" value="SMR FAMILY PROTON-DEPENDENT DRUG EFFLUX TRANSPORTER SUGE"/>
    <property type="match status" value="1"/>
</dbReference>
<dbReference type="EMBL" id="JAGFNY010000043">
    <property type="protein sequence ID" value="MBW7571015.1"/>
    <property type="molecule type" value="Genomic_DNA"/>
</dbReference>
<evidence type="ECO:0008006" key="10">
    <source>
        <dbReference type="Google" id="ProtNLM"/>
    </source>
</evidence>
<keyword evidence="9" id="KW-1185">Reference proteome</keyword>
<dbReference type="Pfam" id="PF00893">
    <property type="entry name" value="Multi_Drug_Res"/>
    <property type="match status" value="1"/>
</dbReference>
<organism evidence="8 9">
    <name type="scientific">Succinivibrio faecicola</name>
    <dbReference type="NCBI Taxonomy" id="2820300"/>
    <lineage>
        <taxon>Bacteria</taxon>
        <taxon>Pseudomonadati</taxon>
        <taxon>Pseudomonadota</taxon>
        <taxon>Gammaproteobacteria</taxon>
        <taxon>Aeromonadales</taxon>
        <taxon>Succinivibrionaceae</taxon>
        <taxon>Succinivibrio</taxon>
    </lineage>
</organism>
<evidence type="ECO:0000313" key="9">
    <source>
        <dbReference type="Proteomes" id="UP000731465"/>
    </source>
</evidence>
<dbReference type="RefSeq" id="WP_219938239.1">
    <property type="nucleotide sequence ID" value="NZ_JAGFNY010000043.1"/>
</dbReference>
<accession>A0ABS7DI92</accession>
<dbReference type="Gene3D" id="1.10.3730.20">
    <property type="match status" value="1"/>
</dbReference>
<name>A0ABS7DI92_9GAMM</name>
<dbReference type="InterPro" id="IPR045324">
    <property type="entry name" value="Small_multidrug_res"/>
</dbReference>
<evidence type="ECO:0000256" key="4">
    <source>
        <dbReference type="ARBA" id="ARBA00022989"/>
    </source>
</evidence>
<dbReference type="PANTHER" id="PTHR30561:SF9">
    <property type="entry name" value="4-AMINO-4-DEOXY-L-ARABINOSE-PHOSPHOUNDECAPRENOL FLIPPASE SUBUNIT ARNF-RELATED"/>
    <property type="match status" value="1"/>
</dbReference>
<keyword evidence="3 6" id="KW-0812">Transmembrane</keyword>
<evidence type="ECO:0000256" key="6">
    <source>
        <dbReference type="RuleBase" id="RU003942"/>
    </source>
</evidence>
<evidence type="ECO:0000256" key="2">
    <source>
        <dbReference type="ARBA" id="ARBA00022475"/>
    </source>
</evidence>
<sequence length="117" mass="12601">MITFLLVVLGIVSNAVASVMIKYAMLPERKVSISEPLSIILNIPLWTGLMFYGIAFVLYALTLQRLPLNVTHPVLTCGAISMVAVLSVILFGESFTVQKIAGVVLVAVGVILISWKA</sequence>
<feature type="transmembrane region" description="Helical" evidence="7">
    <location>
        <begin position="73"/>
        <end position="91"/>
    </location>
</feature>
<comment type="similarity">
    <text evidence="6">Belongs to the drug/metabolite transporter (DMT) superfamily. Small multidrug resistance (SMR) (TC 2.A.7.1) family.</text>
</comment>
<protein>
    <recommendedName>
        <fullName evidence="10">Multidrug transporter</fullName>
    </recommendedName>
</protein>
<dbReference type="Proteomes" id="UP000731465">
    <property type="component" value="Unassembled WGS sequence"/>
</dbReference>
<gene>
    <name evidence="8" type="ORF">J5V48_08925</name>
</gene>
<keyword evidence="4 7" id="KW-1133">Transmembrane helix</keyword>
<evidence type="ECO:0000256" key="3">
    <source>
        <dbReference type="ARBA" id="ARBA00022692"/>
    </source>
</evidence>
<proteinExistence type="inferred from homology"/>
<evidence type="ECO:0000313" key="8">
    <source>
        <dbReference type="EMBL" id="MBW7571015.1"/>
    </source>
</evidence>
<dbReference type="InterPro" id="IPR037185">
    <property type="entry name" value="EmrE-like"/>
</dbReference>
<dbReference type="SUPFAM" id="SSF103481">
    <property type="entry name" value="Multidrug resistance efflux transporter EmrE"/>
    <property type="match status" value="1"/>
</dbReference>
<evidence type="ECO:0000256" key="1">
    <source>
        <dbReference type="ARBA" id="ARBA00004651"/>
    </source>
</evidence>
<feature type="transmembrane region" description="Helical" evidence="7">
    <location>
        <begin position="97"/>
        <end position="115"/>
    </location>
</feature>
<reference evidence="8 9" key="1">
    <citation type="submission" date="2021-03" db="EMBL/GenBank/DDBJ databases">
        <title>Succinivibrio sp. nov. isolated from feces of cow.</title>
        <authorList>
            <person name="Choi J.-Y."/>
        </authorList>
    </citation>
    <scope>NUCLEOTIDE SEQUENCE [LARGE SCALE GENOMIC DNA]</scope>
    <source>
        <strain evidence="8 9">AGMB01872</strain>
    </source>
</reference>
<keyword evidence="2" id="KW-1003">Cell membrane</keyword>